<evidence type="ECO:0000256" key="1">
    <source>
        <dbReference type="ARBA" id="ARBA00022801"/>
    </source>
</evidence>
<proteinExistence type="predicted"/>
<dbReference type="EMBL" id="PPPX01000016">
    <property type="protein sequence ID" value="POA08451.1"/>
    <property type="molecule type" value="Genomic_DNA"/>
</dbReference>
<accession>A0A2K4FAY0</accession>
<dbReference type="InterPro" id="IPR050300">
    <property type="entry name" value="GDXG_lipolytic_enzyme"/>
</dbReference>
<evidence type="ECO:0000259" key="2">
    <source>
        <dbReference type="Pfam" id="PF07859"/>
    </source>
</evidence>
<evidence type="ECO:0000313" key="4">
    <source>
        <dbReference type="Proteomes" id="UP000242712"/>
    </source>
</evidence>
<name>A0A2K4FAY0_9STAP</name>
<dbReference type="PANTHER" id="PTHR48081">
    <property type="entry name" value="AB HYDROLASE SUPERFAMILY PROTEIN C4A8.06C"/>
    <property type="match status" value="1"/>
</dbReference>
<reference evidence="3 4" key="1">
    <citation type="submission" date="2017-08" db="EMBL/GenBank/DDBJ databases">
        <title>Draft genome sequences of 64 type strains of genus Staph aureus.</title>
        <authorList>
            <person name="Cole K."/>
            <person name="Golubchik T."/>
            <person name="Russell J."/>
            <person name="Foster D."/>
            <person name="Llewelyn M."/>
            <person name="Wilson D."/>
            <person name="Crook D."/>
            <person name="Paul J."/>
        </authorList>
    </citation>
    <scope>NUCLEOTIDE SEQUENCE [LARGE SCALE GENOMIC DNA]</scope>
    <source>
        <strain evidence="3 4">DSM 29875</strain>
    </source>
</reference>
<dbReference type="Proteomes" id="UP000242712">
    <property type="component" value="Unassembled WGS sequence"/>
</dbReference>
<gene>
    <name evidence="3" type="ORF">CD039_10260</name>
</gene>
<feature type="domain" description="Alpha/beta hydrolase fold-3" evidence="2">
    <location>
        <begin position="78"/>
        <end position="292"/>
    </location>
</feature>
<keyword evidence="1" id="KW-0378">Hydrolase</keyword>
<comment type="caution">
    <text evidence="3">The sequence shown here is derived from an EMBL/GenBank/DDBJ whole genome shotgun (WGS) entry which is preliminary data.</text>
</comment>
<evidence type="ECO:0000313" key="3">
    <source>
        <dbReference type="EMBL" id="POA08451.1"/>
    </source>
</evidence>
<dbReference type="RefSeq" id="WP_103372236.1">
    <property type="nucleotide sequence ID" value="NZ_CBCRVO010000002.1"/>
</dbReference>
<protein>
    <recommendedName>
        <fullName evidence="2">Alpha/beta hydrolase fold-3 domain-containing protein</fullName>
    </recommendedName>
</protein>
<dbReference type="SUPFAM" id="SSF53474">
    <property type="entry name" value="alpha/beta-Hydrolases"/>
    <property type="match status" value="1"/>
</dbReference>
<dbReference type="InterPro" id="IPR013094">
    <property type="entry name" value="AB_hydrolase_3"/>
</dbReference>
<dbReference type="GeneID" id="98298726"/>
<dbReference type="AlphaFoldDB" id="A0A2K4FAY0"/>
<dbReference type="GO" id="GO:0016787">
    <property type="term" value="F:hydrolase activity"/>
    <property type="evidence" value="ECO:0007669"/>
    <property type="project" value="UniProtKB-KW"/>
</dbReference>
<keyword evidence="4" id="KW-1185">Reference proteome</keyword>
<dbReference type="Gene3D" id="3.40.50.1820">
    <property type="entry name" value="alpha/beta hydrolase"/>
    <property type="match status" value="1"/>
</dbReference>
<dbReference type="Pfam" id="PF07859">
    <property type="entry name" value="Abhydrolase_3"/>
    <property type="match status" value="1"/>
</dbReference>
<dbReference type="PANTHER" id="PTHR48081:SF8">
    <property type="entry name" value="ALPHA_BETA HYDROLASE FOLD-3 DOMAIN-CONTAINING PROTEIN-RELATED"/>
    <property type="match status" value="1"/>
</dbReference>
<organism evidence="3 4">
    <name type="scientific">Staphylococcus argensis</name>
    <dbReference type="NCBI Taxonomy" id="1607738"/>
    <lineage>
        <taxon>Bacteria</taxon>
        <taxon>Bacillati</taxon>
        <taxon>Bacillota</taxon>
        <taxon>Bacilli</taxon>
        <taxon>Bacillales</taxon>
        <taxon>Staphylococcaceae</taxon>
        <taxon>Staphylococcus</taxon>
    </lineage>
</organism>
<dbReference type="OrthoDB" id="9815425at2"/>
<sequence>MELSNGLAAYRTQMKKAIGLDILDHGFTKEESERIFDYVHQFLPEVAHVEARTINPTGQQDIHMRIYTPTTLKTTRAVILYHGGGWRGGSLDTIELPARELAERLGCKVFSVTYRLAPEHKFPRGLEDCYQAALWIAKHAQDYDVNPEHLMGVGESAGANLVTAVAMKLKDEQADFQFDKVVLLYPALDGRVLTNRDEENYPSMNRFKDGPQISRASMQSCYEMYVEDTQDVHHPYVSPVLAEDLSDLPKTLIYAAELDPLCDEGVTFGHKLADQGVEVTTKVMPKLIHAFFLYPLEELDAVYRELNDFIQA</sequence>
<dbReference type="InterPro" id="IPR029058">
    <property type="entry name" value="AB_hydrolase_fold"/>
</dbReference>